<dbReference type="AlphaFoldDB" id="A0A4C1TWJ3"/>
<reference evidence="2 3" key="1">
    <citation type="journal article" date="2019" name="Commun. Biol.">
        <title>The bagworm genome reveals a unique fibroin gene that provides high tensile strength.</title>
        <authorList>
            <person name="Kono N."/>
            <person name="Nakamura H."/>
            <person name="Ohtoshi R."/>
            <person name="Tomita M."/>
            <person name="Numata K."/>
            <person name="Arakawa K."/>
        </authorList>
    </citation>
    <scope>NUCLEOTIDE SEQUENCE [LARGE SCALE GENOMIC DNA]</scope>
</reference>
<evidence type="ECO:0000313" key="3">
    <source>
        <dbReference type="Proteomes" id="UP000299102"/>
    </source>
</evidence>
<feature type="region of interest" description="Disordered" evidence="1">
    <location>
        <begin position="1"/>
        <end position="22"/>
    </location>
</feature>
<comment type="caution">
    <text evidence="2">The sequence shown here is derived from an EMBL/GenBank/DDBJ whole genome shotgun (WGS) entry which is preliminary data.</text>
</comment>
<keyword evidence="3" id="KW-1185">Reference proteome</keyword>
<accession>A0A4C1TWJ3</accession>
<sequence>MTRALSAATESRNSLTKIKPNTPHSAYHVARSSVRLTCVPMYNSEQQLLVNRWSDCCAGCGDDAKLNEFLHSEASQNVRVGYYDPVIVYGSRARRSGELKKKPSQRNRNRVTAVRLRTRPCVHWTSFVNYTDIPDQRLLESHLFLLRPAFSAGILIASRGTSTRTNERMGPSSAQILRGALRPVCKANRCSDFFCGNFHSIVKRLVSNCELYSLVPDALSEEAGQRRTGKVLRARSNLGEPLRHSANFVLSSGDIKPAYLCEKKKWIVSVKQYLVRRRRSFGSARLVPSPRALERDTAANVHSGGRPRQSENHLSRTLHKTT</sequence>
<organism evidence="2 3">
    <name type="scientific">Eumeta variegata</name>
    <name type="common">Bagworm moth</name>
    <name type="synonym">Eumeta japonica</name>
    <dbReference type="NCBI Taxonomy" id="151549"/>
    <lineage>
        <taxon>Eukaryota</taxon>
        <taxon>Metazoa</taxon>
        <taxon>Ecdysozoa</taxon>
        <taxon>Arthropoda</taxon>
        <taxon>Hexapoda</taxon>
        <taxon>Insecta</taxon>
        <taxon>Pterygota</taxon>
        <taxon>Neoptera</taxon>
        <taxon>Endopterygota</taxon>
        <taxon>Lepidoptera</taxon>
        <taxon>Glossata</taxon>
        <taxon>Ditrysia</taxon>
        <taxon>Tineoidea</taxon>
        <taxon>Psychidae</taxon>
        <taxon>Oiketicinae</taxon>
        <taxon>Eumeta</taxon>
    </lineage>
</organism>
<proteinExistence type="predicted"/>
<dbReference type="Proteomes" id="UP000299102">
    <property type="component" value="Unassembled WGS sequence"/>
</dbReference>
<evidence type="ECO:0000313" key="2">
    <source>
        <dbReference type="EMBL" id="GBP18392.1"/>
    </source>
</evidence>
<evidence type="ECO:0000256" key="1">
    <source>
        <dbReference type="SAM" id="MobiDB-lite"/>
    </source>
</evidence>
<gene>
    <name evidence="2" type="ORF">EVAR_14785_1</name>
</gene>
<dbReference type="EMBL" id="BGZK01000096">
    <property type="protein sequence ID" value="GBP18392.1"/>
    <property type="molecule type" value="Genomic_DNA"/>
</dbReference>
<feature type="region of interest" description="Disordered" evidence="1">
    <location>
        <begin position="298"/>
        <end position="322"/>
    </location>
</feature>
<name>A0A4C1TWJ3_EUMVA</name>
<protein>
    <submittedName>
        <fullName evidence="2">Uncharacterized protein</fullName>
    </submittedName>
</protein>